<evidence type="ECO:0000256" key="1">
    <source>
        <dbReference type="SAM" id="SignalP"/>
    </source>
</evidence>
<evidence type="ECO:0000313" key="2">
    <source>
        <dbReference type="EMBL" id="KAB0663863.1"/>
    </source>
</evidence>
<dbReference type="AlphaFoldDB" id="A0A7J4ZMG2"/>
<gene>
    <name evidence="2" type="ORF">F6V25_15675</name>
</gene>
<proteinExistence type="predicted"/>
<keyword evidence="3" id="KW-1185">Reference proteome</keyword>
<dbReference type="InterPro" id="IPR047750">
    <property type="entry name" value="YdjY-like"/>
</dbReference>
<keyword evidence="1" id="KW-0732">Signal</keyword>
<dbReference type="Proteomes" id="UP000420562">
    <property type="component" value="Unassembled WGS sequence"/>
</dbReference>
<feature type="chain" id="PRO_5029595193" evidence="1">
    <location>
        <begin position="25"/>
        <end position="246"/>
    </location>
</feature>
<accession>A0A7J4ZMG2</accession>
<feature type="signal peptide" evidence="1">
    <location>
        <begin position="1"/>
        <end position="24"/>
    </location>
</feature>
<dbReference type="NCBIfam" id="NF040466">
    <property type="entry name" value="ydjY_domain"/>
    <property type="match status" value="1"/>
</dbReference>
<evidence type="ECO:0000313" key="3">
    <source>
        <dbReference type="Proteomes" id="UP000420562"/>
    </source>
</evidence>
<sequence>MNRFALRTMLAALLCCALALPAGAAKHKSGGVTTVKSGTDTMTVDLKAREVRVTSTVLKDCSQPSVCDWGRRFQAFFGSKSGKMASFFIFSTEVNRTDIDKAIKSVGIKSRRQIPMTEVKQRTGLKSTTRKEDYLDGDPVLVSVRWKKNGKMVEVAIEDLIEEKIAVDGKDVVKPYTPHFVYHGTAEAINFASGCIVCPSGCNGGIIADNSLPLKETKNYYRFDWSKMPAPGTKAEIVIKSIYGTK</sequence>
<comment type="caution">
    <text evidence="2">The sequence shown here is derived from an EMBL/GenBank/DDBJ whole genome shotgun (WGS) entry which is preliminary data.</text>
</comment>
<name>A0A7J4ZMG2_9BACT</name>
<dbReference type="EMBL" id="VZQZ01000011">
    <property type="protein sequence ID" value="KAB0663863.1"/>
    <property type="molecule type" value="Genomic_DNA"/>
</dbReference>
<reference evidence="2 3" key="1">
    <citation type="submission" date="2019-09" db="EMBL/GenBank/DDBJ databases">
        <title>Geobacter sp. Red96, a novel strain isolated from paddy soil.</title>
        <authorList>
            <person name="Xu Z."/>
            <person name="Masuda Y."/>
            <person name="Itoh H."/>
            <person name="Senoo K."/>
        </authorList>
    </citation>
    <scope>NUCLEOTIDE SEQUENCE [LARGE SCALE GENOMIC DNA]</scope>
    <source>
        <strain evidence="2 3">Red96</strain>
    </source>
</reference>
<protein>
    <submittedName>
        <fullName evidence="2">Uncharacterized protein</fullName>
    </submittedName>
</protein>
<organism evidence="2 3">
    <name type="scientific">Oryzomonas japonica</name>
    <dbReference type="NCBI Taxonomy" id="2603858"/>
    <lineage>
        <taxon>Bacteria</taxon>
        <taxon>Pseudomonadati</taxon>
        <taxon>Thermodesulfobacteriota</taxon>
        <taxon>Desulfuromonadia</taxon>
        <taxon>Geobacterales</taxon>
        <taxon>Geobacteraceae</taxon>
        <taxon>Oryzomonas</taxon>
    </lineage>
</organism>